<dbReference type="Gene3D" id="3.30.420.40">
    <property type="match status" value="1"/>
</dbReference>
<organism evidence="1 2">
    <name type="scientific">Clohesyomyces aquaticus</name>
    <dbReference type="NCBI Taxonomy" id="1231657"/>
    <lineage>
        <taxon>Eukaryota</taxon>
        <taxon>Fungi</taxon>
        <taxon>Dikarya</taxon>
        <taxon>Ascomycota</taxon>
        <taxon>Pezizomycotina</taxon>
        <taxon>Dothideomycetes</taxon>
        <taxon>Pleosporomycetidae</taxon>
        <taxon>Pleosporales</taxon>
        <taxon>Lindgomycetaceae</taxon>
        <taxon>Clohesyomyces</taxon>
    </lineage>
</organism>
<reference evidence="1 2" key="1">
    <citation type="submission" date="2016-07" db="EMBL/GenBank/DDBJ databases">
        <title>Pervasive Adenine N6-methylation of Active Genes in Fungi.</title>
        <authorList>
            <consortium name="DOE Joint Genome Institute"/>
            <person name="Mondo S.J."/>
            <person name="Dannebaum R.O."/>
            <person name="Kuo R.C."/>
            <person name="Labutti K."/>
            <person name="Haridas S."/>
            <person name="Kuo A."/>
            <person name="Salamov A."/>
            <person name="Ahrendt S.R."/>
            <person name="Lipzen A."/>
            <person name="Sullivan W."/>
            <person name="Andreopoulos W.B."/>
            <person name="Clum A."/>
            <person name="Lindquist E."/>
            <person name="Daum C."/>
            <person name="Ramamoorthy G.K."/>
            <person name="Gryganskyi A."/>
            <person name="Culley D."/>
            <person name="Magnuson J.K."/>
            <person name="James T.Y."/>
            <person name="O'Malley M.A."/>
            <person name="Stajich J.E."/>
            <person name="Spatafora J.W."/>
            <person name="Visel A."/>
            <person name="Grigoriev I.V."/>
        </authorList>
    </citation>
    <scope>NUCLEOTIDE SEQUENCE [LARGE SCALE GENOMIC DNA]</scope>
    <source>
        <strain evidence="1 2">CBS 115471</strain>
    </source>
</reference>
<evidence type="ECO:0000313" key="2">
    <source>
        <dbReference type="Proteomes" id="UP000193144"/>
    </source>
</evidence>
<gene>
    <name evidence="1" type="ORF">BCR34DRAFT_583914</name>
</gene>
<sequence>MHLYPKATRPRLCRSISDAYIGHNSGDMPLDPITATGLAANIFQFLSFGHKIVSGATAIYASSHGAAVSISDKEDVTKHLLSQVESLQHPLLASGAQIALTKNEQNLETLRQKCVDVGGDLIGMLGEVTIQGSTTKWKSLKVALRTVYSENMVSEVEQRLRVYQDALQRQVIVDLKLASSQQSASLDHLNDGIMSLSRSLSETAFEVSTASNRQIQVSRSLQQQTERFITSQHDQTRAEIEALSTMLARNIDVNQNMASLLEMVGRLVTKEPLVGINPTHSMTAISHFDHTEAVQDQRVFLERLYRNRSLPLSSRGAPRYIQGPLDNRFHSITDCSRFILGLNYGTTYTQVAHAFKQPAYESPGIYLTETRRRPLQTVGVGLVENWPGGQGNVDLPSRIAYASENHDLSEDLIGYEVTPDTMSYSHTKPLLCSPGVAELLSNVDASNIETAGALKLPKGKSATKVVGDYLRIVRKHALGKLKENWGPMMESTPLEVWATVPAMWSDEAKVDFKRAMEFAGFGSSHRETISFIKEPEAATLAAFRGSGDPSTFESEDIILVCDCGSTSTDVTVYTIQRTSPSLQLEECVDGMEQRVGILSVILNFTAWMHKEFGPAFSALPKSLTGPGTRFMKCFERLVTFEFRGEAPSQFGKYAIPLWMNVPDSEHYKNGKGILLTELELISFYEPVAEKIINAVDRQSERAKKQLRVGKKIRIIVVGALSDSPYLQNALRRWKQSQADIQLMIPSRSRASSAIGAVLRGLQDNPIVSSRISKQHFGVVIGQKFLSDKDEPSALYYHPWDLSQMCNNRTTWLIKRDGYIDETTHIIVPLWRDFRDDDLLNVEISLVGSPLPEAPETYPNKDVELIATISSNIGRVAELGSFETKERSNGTRIWRAAFNFHISPARTSMSFGLIGRLTDGNGMEYGRIDVPI</sequence>
<dbReference type="PANTHER" id="PTHR14187:SF81">
    <property type="entry name" value="HSP70 FAMILY PROTEIN (AFU_ORTHOLOGUE AFUA_4G14040)"/>
    <property type="match status" value="1"/>
</dbReference>
<accession>A0A1Y2A3V4</accession>
<comment type="caution">
    <text evidence="1">The sequence shown here is derived from an EMBL/GenBank/DDBJ whole genome shotgun (WGS) entry which is preliminary data.</text>
</comment>
<proteinExistence type="predicted"/>
<evidence type="ECO:0000313" key="1">
    <source>
        <dbReference type="EMBL" id="ORY17154.1"/>
    </source>
</evidence>
<dbReference type="Proteomes" id="UP000193144">
    <property type="component" value="Unassembled WGS sequence"/>
</dbReference>
<dbReference type="CDD" id="cd10170">
    <property type="entry name" value="ASKHA_NBD_HSP70"/>
    <property type="match status" value="1"/>
</dbReference>
<dbReference type="PANTHER" id="PTHR14187">
    <property type="entry name" value="ALPHA KINASE/ELONGATION FACTOR 2 KINASE"/>
    <property type="match status" value="1"/>
</dbReference>
<dbReference type="SUPFAM" id="SSF53067">
    <property type="entry name" value="Actin-like ATPase domain"/>
    <property type="match status" value="2"/>
</dbReference>
<protein>
    <submittedName>
        <fullName evidence="1">Uncharacterized protein</fullName>
    </submittedName>
</protein>
<dbReference type="STRING" id="1231657.A0A1Y2A3V4"/>
<keyword evidence="2" id="KW-1185">Reference proteome</keyword>
<dbReference type="AlphaFoldDB" id="A0A1Y2A3V4"/>
<name>A0A1Y2A3V4_9PLEO</name>
<dbReference type="EMBL" id="MCFA01000014">
    <property type="protein sequence ID" value="ORY17154.1"/>
    <property type="molecule type" value="Genomic_DNA"/>
</dbReference>
<dbReference type="OrthoDB" id="2963168at2759"/>
<dbReference type="InterPro" id="IPR043129">
    <property type="entry name" value="ATPase_NBD"/>
</dbReference>